<proteinExistence type="predicted"/>
<gene>
    <name evidence="1" type="ORF">MEDL_45141</name>
</gene>
<sequence length="221" mass="25208">MINEESHARQKQTTAFEQYIGQLQNIQRVVLELKNQITNKVTESKEIGYLKSETSRLKIDNENLRAMLNEFKVDVDQLKIDCNISKNQTGLIDKISKLEESKHIQYLNAIASVENKTIILENAIKSTNSRVDAITSENKARQDDFIALYNKTLSVESNAVKKQHAIEYHHNTSMTMLTHELKDVSQNFTNTLILMDKNMNDRIEAVQGHNNGTQGGFNTNV</sequence>
<protein>
    <submittedName>
        <fullName evidence="1">Uncharacterized protein</fullName>
    </submittedName>
</protein>
<name>A0A8S3TLH4_MYTED</name>
<evidence type="ECO:0000313" key="2">
    <source>
        <dbReference type="Proteomes" id="UP000683360"/>
    </source>
</evidence>
<dbReference type="EMBL" id="CAJPWZ010002182">
    <property type="protein sequence ID" value="CAG2232370.1"/>
    <property type="molecule type" value="Genomic_DNA"/>
</dbReference>
<accession>A0A8S3TLH4</accession>
<evidence type="ECO:0000313" key="1">
    <source>
        <dbReference type="EMBL" id="CAG2232370.1"/>
    </source>
</evidence>
<organism evidence="1 2">
    <name type="scientific">Mytilus edulis</name>
    <name type="common">Blue mussel</name>
    <dbReference type="NCBI Taxonomy" id="6550"/>
    <lineage>
        <taxon>Eukaryota</taxon>
        <taxon>Metazoa</taxon>
        <taxon>Spiralia</taxon>
        <taxon>Lophotrochozoa</taxon>
        <taxon>Mollusca</taxon>
        <taxon>Bivalvia</taxon>
        <taxon>Autobranchia</taxon>
        <taxon>Pteriomorphia</taxon>
        <taxon>Mytilida</taxon>
        <taxon>Mytiloidea</taxon>
        <taxon>Mytilidae</taxon>
        <taxon>Mytilinae</taxon>
        <taxon>Mytilus</taxon>
    </lineage>
</organism>
<reference evidence="1" key="1">
    <citation type="submission" date="2021-03" db="EMBL/GenBank/DDBJ databases">
        <authorList>
            <person name="Bekaert M."/>
        </authorList>
    </citation>
    <scope>NUCLEOTIDE SEQUENCE</scope>
</reference>
<dbReference type="AlphaFoldDB" id="A0A8S3TLH4"/>
<keyword evidence="2" id="KW-1185">Reference proteome</keyword>
<dbReference type="Proteomes" id="UP000683360">
    <property type="component" value="Unassembled WGS sequence"/>
</dbReference>
<comment type="caution">
    <text evidence="1">The sequence shown here is derived from an EMBL/GenBank/DDBJ whole genome shotgun (WGS) entry which is preliminary data.</text>
</comment>